<keyword evidence="2" id="KW-1133">Transmembrane helix</keyword>
<dbReference type="EMBL" id="VYKK01000004">
    <property type="protein sequence ID" value="KAA9007485.1"/>
    <property type="molecule type" value="Genomic_DNA"/>
</dbReference>
<comment type="caution">
    <text evidence="3">The sequence shown here is derived from an EMBL/GenBank/DDBJ whole genome shotgun (WGS) entry which is preliminary data.</text>
</comment>
<dbReference type="Pfam" id="PF09581">
    <property type="entry name" value="Spore_III_AF"/>
    <property type="match status" value="1"/>
</dbReference>
<accession>A0A5J5GH66</accession>
<evidence type="ECO:0000256" key="1">
    <source>
        <dbReference type="SAM" id="MobiDB-lite"/>
    </source>
</evidence>
<sequence length="252" mass="25995">MSWLGGWLRELVLIVLMASFVEMLLPGKAMQRYARLVLSLLVLLTMLSPIVDLLKGNAAAELGEAISRQETAAARREDGSDLAAILAEGQKLSAGRQRESLKLAASEVAVRMKEDIVAAGTDRRRVTVTVALSVQKEGASGTEVPVISSVRVVLAPTAGSPAGSGEGEPGSGGADSGEAGSYGTPIEVAPIETVRIGEDEKSVPAAGPAGSAAEEDGEAREVASLLEKDWELGPGVVKVVGAGEEEAASRRL</sequence>
<feature type="transmembrane region" description="Helical" evidence="2">
    <location>
        <begin position="6"/>
        <end position="26"/>
    </location>
</feature>
<organism evidence="3 4">
    <name type="scientific">Paenibacillus spiritus</name>
    <dbReference type="NCBI Taxonomy" id="2496557"/>
    <lineage>
        <taxon>Bacteria</taxon>
        <taxon>Bacillati</taxon>
        <taxon>Bacillota</taxon>
        <taxon>Bacilli</taxon>
        <taxon>Bacillales</taxon>
        <taxon>Paenibacillaceae</taxon>
        <taxon>Paenibacillus</taxon>
    </lineage>
</organism>
<gene>
    <name evidence="3" type="primary">spoIIIAF</name>
    <name evidence="3" type="ORF">F4V43_03065</name>
</gene>
<dbReference type="NCBIfam" id="TIGR02896">
    <property type="entry name" value="spore_III_AF"/>
    <property type="match status" value="1"/>
</dbReference>
<feature type="transmembrane region" description="Helical" evidence="2">
    <location>
        <begin position="33"/>
        <end position="51"/>
    </location>
</feature>
<keyword evidence="2" id="KW-0472">Membrane</keyword>
<evidence type="ECO:0000256" key="2">
    <source>
        <dbReference type="SAM" id="Phobius"/>
    </source>
</evidence>
<evidence type="ECO:0000313" key="4">
    <source>
        <dbReference type="Proteomes" id="UP000367750"/>
    </source>
</evidence>
<keyword evidence="4" id="KW-1185">Reference proteome</keyword>
<reference evidence="3 4" key="1">
    <citation type="submission" date="2019-09" db="EMBL/GenBank/DDBJ databases">
        <title>Bacillus ochoae sp. nov., Paenibacillus whitsoniae sp. nov., Paenibacillus spiritus sp. nov. Isolated from the Mars Exploration Rover during spacecraft assembly.</title>
        <authorList>
            <person name="Seuylemezian A."/>
            <person name="Vaishampayan P."/>
        </authorList>
    </citation>
    <scope>NUCLEOTIDE SEQUENCE [LARGE SCALE GENOMIC DNA]</scope>
    <source>
        <strain evidence="3 4">MER_111</strain>
    </source>
</reference>
<dbReference type="Proteomes" id="UP000367750">
    <property type="component" value="Unassembled WGS sequence"/>
</dbReference>
<feature type="compositionally biased region" description="Gly residues" evidence="1">
    <location>
        <begin position="162"/>
        <end position="175"/>
    </location>
</feature>
<name>A0A5J5GH66_9BACL</name>
<dbReference type="AlphaFoldDB" id="A0A5J5GH66"/>
<dbReference type="RefSeq" id="WP_150456775.1">
    <property type="nucleotide sequence ID" value="NZ_VYKK01000004.1"/>
</dbReference>
<feature type="region of interest" description="Disordered" evidence="1">
    <location>
        <begin position="196"/>
        <end position="221"/>
    </location>
</feature>
<proteinExistence type="predicted"/>
<evidence type="ECO:0000313" key="3">
    <source>
        <dbReference type="EMBL" id="KAA9007485.1"/>
    </source>
</evidence>
<protein>
    <submittedName>
        <fullName evidence="3">Stage III sporulation protein AF</fullName>
    </submittedName>
</protein>
<keyword evidence="2" id="KW-0812">Transmembrane</keyword>
<feature type="region of interest" description="Disordered" evidence="1">
    <location>
        <begin position="158"/>
        <end position="184"/>
    </location>
</feature>
<dbReference type="OrthoDB" id="2375554at2"/>
<dbReference type="InterPro" id="IPR014245">
    <property type="entry name" value="Spore_III_AF"/>
</dbReference>